<accession>A0A369KAB6</accession>
<dbReference type="InterPro" id="IPR052396">
    <property type="entry name" value="Meiotic_Drive_Suppr_Kinase"/>
</dbReference>
<proteinExistence type="predicted"/>
<dbReference type="OrthoDB" id="4062651at2759"/>
<keyword evidence="3" id="KW-1185">Reference proteome</keyword>
<comment type="caution">
    <text evidence="2">The sequence shown here is derived from an EMBL/GenBank/DDBJ whole genome shotgun (WGS) entry which is preliminary data.</text>
</comment>
<dbReference type="InterPro" id="IPR000719">
    <property type="entry name" value="Prot_kinase_dom"/>
</dbReference>
<dbReference type="Proteomes" id="UP000076154">
    <property type="component" value="Unassembled WGS sequence"/>
</dbReference>
<organism evidence="2 3">
    <name type="scientific">Hypsizygus marmoreus</name>
    <name type="common">White beech mushroom</name>
    <name type="synonym">Agaricus marmoreus</name>
    <dbReference type="NCBI Taxonomy" id="39966"/>
    <lineage>
        <taxon>Eukaryota</taxon>
        <taxon>Fungi</taxon>
        <taxon>Dikarya</taxon>
        <taxon>Basidiomycota</taxon>
        <taxon>Agaricomycotina</taxon>
        <taxon>Agaricomycetes</taxon>
        <taxon>Agaricomycetidae</taxon>
        <taxon>Agaricales</taxon>
        <taxon>Tricholomatineae</taxon>
        <taxon>Lyophyllaceae</taxon>
        <taxon>Hypsizygus</taxon>
    </lineage>
</organism>
<evidence type="ECO:0000313" key="2">
    <source>
        <dbReference type="EMBL" id="RDB30858.1"/>
    </source>
</evidence>
<dbReference type="PROSITE" id="PS50011">
    <property type="entry name" value="PROTEIN_KINASE_DOM"/>
    <property type="match status" value="1"/>
</dbReference>
<dbReference type="GO" id="GO:0004672">
    <property type="term" value="F:protein kinase activity"/>
    <property type="evidence" value="ECO:0007669"/>
    <property type="project" value="InterPro"/>
</dbReference>
<reference evidence="2" key="1">
    <citation type="submission" date="2018-04" db="EMBL/GenBank/DDBJ databases">
        <title>Whole genome sequencing of Hypsizygus marmoreus.</title>
        <authorList>
            <person name="Choi I.-G."/>
            <person name="Min B."/>
            <person name="Kim J.-G."/>
            <person name="Kim S."/>
            <person name="Oh Y.-L."/>
            <person name="Kong W.-S."/>
            <person name="Park H."/>
            <person name="Jeong J."/>
            <person name="Song E.-S."/>
        </authorList>
    </citation>
    <scope>NUCLEOTIDE SEQUENCE [LARGE SCALE GENOMIC DNA]</scope>
    <source>
        <strain evidence="2">51987-8</strain>
    </source>
</reference>
<dbReference type="AlphaFoldDB" id="A0A369KAB6"/>
<dbReference type="STRING" id="39966.A0A369KAB6"/>
<sequence length="575" mass="64732">MFTLAEEIERDQKDYISGQAVYLWLPKDAMKNGRDTPDVLHNTLKTHTLEEIAHSADDHEKVESLFNERRTRQSNFTNVIAELRPQKVGTSRVPQEEQAELDDIVTIINKFQNLVKVVREGKSPFVNANSRNYYDRQKTEFPVLDGRYTPDSKPTVAPPIELYHPVFPEFLARLRDKSTDIPEEVIRKTAAFVRSVSTISLAEQARSKDSRKFLSEILDIAFSQVNFDRSSSAQIAQASAKRVAEQVALALVEETGELGMGGTEPSVQGSFSYTKFWSDDGHQKVREGCCCPSFIIALAGPWLVVLGAVFTSQVVVQRLTDYLWLGNSRVNDDTHVLDIARVLYALQGSLRSLEAYYETFEPLPAPENCLHPRFFPSITSFLSGDTHVTFTYIRPLELDDACVTFLASLDEDDRHIVVKFVPRYAEVAHRILADLDLAPNLIHCGAISEEGLAYGELRMVVMDFVEGKTLAALYNSGELSRDIKAAVRRGIEALHDEDLVYGDIRRPNIMIVDPTGSYAGASLGERVRFLDFDWAGKLGKVRYPLHLCSYIRETAGVLDYDMITKEHDIRMLASL</sequence>
<dbReference type="InterPro" id="IPR011009">
    <property type="entry name" value="Kinase-like_dom_sf"/>
</dbReference>
<dbReference type="PANTHER" id="PTHR37171:SF1">
    <property type="entry name" value="SERINE_THREONINE-PROTEIN KINASE YRZF-RELATED"/>
    <property type="match status" value="1"/>
</dbReference>
<dbReference type="InParanoid" id="A0A369KAB6"/>
<evidence type="ECO:0000313" key="3">
    <source>
        <dbReference type="Proteomes" id="UP000076154"/>
    </source>
</evidence>
<dbReference type="GO" id="GO:0005524">
    <property type="term" value="F:ATP binding"/>
    <property type="evidence" value="ECO:0007669"/>
    <property type="project" value="InterPro"/>
</dbReference>
<protein>
    <recommendedName>
        <fullName evidence="1">Protein kinase domain-containing protein</fullName>
    </recommendedName>
</protein>
<dbReference type="PANTHER" id="PTHR37171">
    <property type="entry name" value="SERINE/THREONINE-PROTEIN KINASE YRZF-RELATED"/>
    <property type="match status" value="1"/>
</dbReference>
<gene>
    <name evidence="2" type="ORF">Hypma_005976</name>
</gene>
<dbReference type="SUPFAM" id="SSF56112">
    <property type="entry name" value="Protein kinase-like (PK-like)"/>
    <property type="match status" value="1"/>
</dbReference>
<name>A0A369KAB6_HYPMA</name>
<dbReference type="Gene3D" id="1.10.510.10">
    <property type="entry name" value="Transferase(Phosphotransferase) domain 1"/>
    <property type="match status" value="1"/>
</dbReference>
<feature type="domain" description="Protein kinase" evidence="1">
    <location>
        <begin position="375"/>
        <end position="575"/>
    </location>
</feature>
<dbReference type="EMBL" id="LUEZ02000004">
    <property type="protein sequence ID" value="RDB30858.1"/>
    <property type="molecule type" value="Genomic_DNA"/>
</dbReference>
<evidence type="ECO:0000259" key="1">
    <source>
        <dbReference type="PROSITE" id="PS50011"/>
    </source>
</evidence>